<organism evidence="7 8">
    <name type="scientific">Cyclotella atomus</name>
    <dbReference type="NCBI Taxonomy" id="382360"/>
    <lineage>
        <taxon>Eukaryota</taxon>
        <taxon>Sar</taxon>
        <taxon>Stramenopiles</taxon>
        <taxon>Ochrophyta</taxon>
        <taxon>Bacillariophyta</taxon>
        <taxon>Coscinodiscophyceae</taxon>
        <taxon>Thalassiosirophycidae</taxon>
        <taxon>Stephanodiscales</taxon>
        <taxon>Stephanodiscaceae</taxon>
        <taxon>Cyclotella</taxon>
    </lineage>
</organism>
<protein>
    <recommendedName>
        <fullName evidence="4">Exocyst subunit Exo70 family protein</fullName>
    </recommendedName>
</protein>
<dbReference type="AlphaFoldDB" id="A0ABD3Q8D0"/>
<feature type="compositionally biased region" description="Basic and acidic residues" evidence="5">
    <location>
        <begin position="210"/>
        <end position="237"/>
    </location>
</feature>
<dbReference type="SUPFAM" id="SSF74788">
    <property type="entry name" value="Cullin repeat-like"/>
    <property type="match status" value="1"/>
</dbReference>
<keyword evidence="2 4" id="KW-0813">Transport</keyword>
<dbReference type="Gene3D" id="1.20.1280.170">
    <property type="entry name" value="Exocyst complex component Exo70"/>
    <property type="match status" value="1"/>
</dbReference>
<feature type="region of interest" description="Disordered" evidence="5">
    <location>
        <begin position="208"/>
        <end position="237"/>
    </location>
</feature>
<dbReference type="PANTHER" id="PTHR12542:SF41">
    <property type="entry name" value="EXOCYST COMPLEX COMPONENT 7"/>
    <property type="match status" value="1"/>
</dbReference>
<keyword evidence="4" id="KW-0653">Protein transport</keyword>
<evidence type="ECO:0000313" key="8">
    <source>
        <dbReference type="Proteomes" id="UP001530400"/>
    </source>
</evidence>
<dbReference type="GO" id="GO:0006887">
    <property type="term" value="P:exocytosis"/>
    <property type="evidence" value="ECO:0007669"/>
    <property type="project" value="UniProtKB-KW"/>
</dbReference>
<comment type="caution">
    <text evidence="7">The sequence shown here is derived from an EMBL/GenBank/DDBJ whole genome shotgun (WGS) entry which is preliminary data.</text>
</comment>
<feature type="domain" description="Exocyst complex subunit Exo70 C-terminal" evidence="6">
    <location>
        <begin position="520"/>
        <end position="800"/>
    </location>
</feature>
<dbReference type="InterPro" id="IPR046364">
    <property type="entry name" value="Exo70_C"/>
</dbReference>
<dbReference type="InterPro" id="IPR004140">
    <property type="entry name" value="Exo70"/>
</dbReference>
<accession>A0ABD3Q8D0</accession>
<comment type="similarity">
    <text evidence="1 4">Belongs to the EXO70 family.</text>
</comment>
<dbReference type="InterPro" id="IPR016159">
    <property type="entry name" value="Cullin_repeat-like_dom_sf"/>
</dbReference>
<evidence type="ECO:0000256" key="4">
    <source>
        <dbReference type="RuleBase" id="RU365026"/>
    </source>
</evidence>
<dbReference type="PANTHER" id="PTHR12542">
    <property type="entry name" value="EXOCYST COMPLEX PROTEIN EXO70"/>
    <property type="match status" value="1"/>
</dbReference>
<evidence type="ECO:0000256" key="2">
    <source>
        <dbReference type="ARBA" id="ARBA00022448"/>
    </source>
</evidence>
<dbReference type="GO" id="GO:0015031">
    <property type="term" value="P:protein transport"/>
    <property type="evidence" value="ECO:0007669"/>
    <property type="project" value="UniProtKB-KW"/>
</dbReference>
<keyword evidence="8" id="KW-1185">Reference proteome</keyword>
<dbReference type="EMBL" id="JALLPJ020000311">
    <property type="protein sequence ID" value="KAL3795786.1"/>
    <property type="molecule type" value="Genomic_DNA"/>
</dbReference>
<evidence type="ECO:0000313" key="7">
    <source>
        <dbReference type="EMBL" id="KAL3795786.1"/>
    </source>
</evidence>
<sequence length="806" mass="88753">MTSLTSSSSRNIQLLTSSLSTMQSNTTLACRNLSELSRRSRHLDSLTSPASETSALLAQASSNLTATTAVLKDAREKFDTVSDCEISIYRLFWGARQACKEVAWHAEQQGRGGVLPNAMRLLLDGDDTNVNVKNSDISSSGGPLSEQELYAGADAMEIVRDAHAYFGKRLEWKSARATMDDLERVHQVGVDAMGLLVTGHLTGAGAAVRRKVEGGEKSRKRSSAADRAEESAAQTRDRLQDALQNRDLMKSIGEYEEYLPLSTRVVRELRAIFECLGGMSSNGVALMISTGAMPSMIVEPTPCLPPGGKVLRTEKVGSGHYTNMTMKPLKTGFPHLDSYGEARKSVAYASVDGYCRQLRNARKKILSSTPGSAAMSHTNVDAAARDAVRCIEHCMVVVSGEKSVHRCVVTSAQGPDEKNNDAQYERALVMSYSYVSAAAVDRLLDLIEYTFLREGGCAANLAGGEGENNDMDIRSAASAAVAGLRIVDGVRMLGPSLSKLCEVTTPGGGKGQSEATIASALCISLHRSTVKNCSKTLENLARSIQMDPLDGPKHRPSDARVATVSSDVVHAIRVISPFISAYKSVSKRRALPWDQEVGEKAADMDTFVRFLVKQLVISLQGKAQNYRNDGPDGNAKGNLFMMNNTFYILELLGPTGDEKADEENYRITAPWFKSKVSKIFENEKTRYLTHWDILNTHLTAVDDNDLNYQNNKDVLSLESGRLLKSRFSGFIEDFERVYLAHRGFTVIDPKFREMLQNDIRGVFLKRYKTFFDKYSRIQFSKKNMETYLKYSPQKIDSLVSQLFAQV</sequence>
<proteinExistence type="inferred from homology"/>
<evidence type="ECO:0000256" key="3">
    <source>
        <dbReference type="ARBA" id="ARBA00022483"/>
    </source>
</evidence>
<dbReference type="Pfam" id="PF03081">
    <property type="entry name" value="Exo70_C"/>
    <property type="match status" value="1"/>
</dbReference>
<dbReference type="Proteomes" id="UP001530400">
    <property type="component" value="Unassembled WGS sequence"/>
</dbReference>
<evidence type="ECO:0000256" key="1">
    <source>
        <dbReference type="ARBA" id="ARBA00006756"/>
    </source>
</evidence>
<evidence type="ECO:0000256" key="5">
    <source>
        <dbReference type="SAM" id="MobiDB-lite"/>
    </source>
</evidence>
<reference evidence="7 8" key="1">
    <citation type="submission" date="2024-10" db="EMBL/GenBank/DDBJ databases">
        <title>Updated reference genomes for cyclostephanoid diatoms.</title>
        <authorList>
            <person name="Roberts W.R."/>
            <person name="Alverson A.J."/>
        </authorList>
    </citation>
    <scope>NUCLEOTIDE SEQUENCE [LARGE SCALE GENOMIC DNA]</scope>
    <source>
        <strain evidence="7 8">AJA010-31</strain>
    </source>
</reference>
<gene>
    <name evidence="7" type="ORF">ACHAWO_005841</name>
</gene>
<comment type="function">
    <text evidence="4">Component of the exocyst complex.</text>
</comment>
<name>A0ABD3Q8D0_9STRA</name>
<keyword evidence="3 4" id="KW-0268">Exocytosis</keyword>
<evidence type="ECO:0000259" key="6">
    <source>
        <dbReference type="Pfam" id="PF03081"/>
    </source>
</evidence>